<name>A0A928V113_9GAMM</name>
<comment type="caution">
    <text evidence="1">The sequence shown here is derived from an EMBL/GenBank/DDBJ whole genome shotgun (WGS) entry which is preliminary data.</text>
</comment>
<proteinExistence type="predicted"/>
<dbReference type="RefSeq" id="WP_193908181.1">
    <property type="nucleotide sequence ID" value="NZ_PRDL01000001.1"/>
</dbReference>
<dbReference type="EMBL" id="PRDL01000001">
    <property type="protein sequence ID" value="MBE8716815.1"/>
    <property type="molecule type" value="Genomic_DNA"/>
</dbReference>
<dbReference type="AlphaFoldDB" id="A0A928V113"/>
<reference evidence="1" key="1">
    <citation type="submission" date="2018-07" db="EMBL/GenBank/DDBJ databases">
        <title>Genome assembly of strain Ka43.</title>
        <authorList>
            <person name="Kukolya J."/>
            <person name="Nagy I."/>
            <person name="Horvath B."/>
            <person name="Toth A."/>
        </authorList>
    </citation>
    <scope>NUCLEOTIDE SEQUENCE</scope>
    <source>
        <strain evidence="1">KB43</strain>
    </source>
</reference>
<evidence type="ECO:0000313" key="1">
    <source>
        <dbReference type="EMBL" id="MBE8716815.1"/>
    </source>
</evidence>
<protein>
    <submittedName>
        <fullName evidence="1">Uncharacterized protein</fullName>
    </submittedName>
</protein>
<sequence>MSLIADSIDTITREPGKLIIQPRAEHPLASVILFTRADGSVRDIEYVQRGNRTGVNLTSRASLPGWVQNPNTLINNGIAGTLNNQLFLLYHTPTETSVYADERGLFFNGNNQSGDSWTLVIDTNNLQTNVDYPCNATTHITLEVVGSDKYSSANGGQCRIQLTTIELLADKRIDYIDGIFVAELPGSDRRQAPQVVDGRFRFDVN</sequence>
<evidence type="ECO:0000313" key="2">
    <source>
        <dbReference type="Proteomes" id="UP000652567"/>
    </source>
</evidence>
<accession>A0A928V113</accession>
<dbReference type="Proteomes" id="UP000652567">
    <property type="component" value="Unassembled WGS sequence"/>
</dbReference>
<gene>
    <name evidence="1" type="ORF">C4F51_06380</name>
</gene>
<organism evidence="1 2">
    <name type="scientific">Cellvibrio polysaccharolyticus</name>
    <dbReference type="NCBI Taxonomy" id="2082724"/>
    <lineage>
        <taxon>Bacteria</taxon>
        <taxon>Pseudomonadati</taxon>
        <taxon>Pseudomonadota</taxon>
        <taxon>Gammaproteobacteria</taxon>
        <taxon>Cellvibrionales</taxon>
        <taxon>Cellvibrionaceae</taxon>
        <taxon>Cellvibrio</taxon>
    </lineage>
</organism>
<keyword evidence="2" id="KW-1185">Reference proteome</keyword>